<dbReference type="Gene3D" id="1.20.1440.60">
    <property type="entry name" value="23S rRNA-intervening sequence"/>
    <property type="match status" value="1"/>
</dbReference>
<evidence type="ECO:0000313" key="2">
    <source>
        <dbReference type="Proteomes" id="UP000231021"/>
    </source>
</evidence>
<evidence type="ECO:0000313" key="1">
    <source>
        <dbReference type="EMBL" id="PIP62813.1"/>
    </source>
</evidence>
<dbReference type="EMBL" id="PCTB01000038">
    <property type="protein sequence ID" value="PIP62813.1"/>
    <property type="molecule type" value="Genomic_DNA"/>
</dbReference>
<accession>A0A2H0BYM6</accession>
<reference evidence="1 2" key="1">
    <citation type="submission" date="2017-09" db="EMBL/GenBank/DDBJ databases">
        <title>Depth-based differentiation of microbial function through sediment-hosted aquifers and enrichment of novel symbionts in the deep terrestrial subsurface.</title>
        <authorList>
            <person name="Probst A.J."/>
            <person name="Ladd B."/>
            <person name="Jarett J.K."/>
            <person name="Geller-Mcgrath D.E."/>
            <person name="Sieber C.M."/>
            <person name="Emerson J.B."/>
            <person name="Anantharaman K."/>
            <person name="Thomas B.C."/>
            <person name="Malmstrom R."/>
            <person name="Stieglmeier M."/>
            <person name="Klingl A."/>
            <person name="Woyke T."/>
            <person name="Ryan C.M."/>
            <person name="Banfield J.F."/>
        </authorList>
    </citation>
    <scope>NUCLEOTIDE SEQUENCE [LARGE SCALE GENOMIC DNA]</scope>
    <source>
        <strain evidence="1">CG22_combo_CG10-13_8_21_14_all_35_9</strain>
    </source>
</reference>
<dbReference type="PIRSF" id="PIRSF035652">
    <property type="entry name" value="CHP02436"/>
    <property type="match status" value="1"/>
</dbReference>
<dbReference type="SUPFAM" id="SSF158446">
    <property type="entry name" value="IVS-encoded protein-like"/>
    <property type="match status" value="1"/>
</dbReference>
<dbReference type="Pfam" id="PF05635">
    <property type="entry name" value="23S_rRNA_IVP"/>
    <property type="match status" value="1"/>
</dbReference>
<dbReference type="InterPro" id="IPR012657">
    <property type="entry name" value="23S_rRNA-intervening_sequence"/>
</dbReference>
<organism evidence="1 2">
    <name type="scientific">Candidatus Roizmanbacteria bacterium CG22_combo_CG10-13_8_21_14_all_35_9</name>
    <dbReference type="NCBI Taxonomy" id="1974861"/>
    <lineage>
        <taxon>Bacteria</taxon>
        <taxon>Candidatus Roizmaniibacteriota</taxon>
    </lineage>
</organism>
<name>A0A2H0BYM6_9BACT</name>
<sequence>MKNYDLEDRTKSFSIKIIHLCKKLPFNTVNHRLIDQLIRSSTSIGANYREANETDTKKDFKNKITIAKKEVKETIYWLELILEANSGIKDEMFSLLDESKQLIKILASIYDKINV</sequence>
<dbReference type="Proteomes" id="UP000231021">
    <property type="component" value="Unassembled WGS sequence"/>
</dbReference>
<dbReference type="NCBIfam" id="TIGR02436">
    <property type="entry name" value="four helix bundle protein"/>
    <property type="match status" value="1"/>
</dbReference>
<dbReference type="InterPro" id="IPR036583">
    <property type="entry name" value="23S_rRNA_IVS_sf"/>
</dbReference>
<proteinExistence type="predicted"/>
<dbReference type="PANTHER" id="PTHR38471">
    <property type="entry name" value="FOUR HELIX BUNDLE PROTEIN"/>
    <property type="match status" value="1"/>
</dbReference>
<gene>
    <name evidence="1" type="ORF">COW98_01900</name>
</gene>
<comment type="caution">
    <text evidence="1">The sequence shown here is derived from an EMBL/GenBank/DDBJ whole genome shotgun (WGS) entry which is preliminary data.</text>
</comment>
<dbReference type="PANTHER" id="PTHR38471:SF2">
    <property type="entry name" value="FOUR HELIX BUNDLE PROTEIN"/>
    <property type="match status" value="1"/>
</dbReference>
<protein>
    <submittedName>
        <fullName evidence="1">Four helix bundle protein</fullName>
    </submittedName>
</protein>
<dbReference type="AlphaFoldDB" id="A0A2H0BYM6"/>